<reference evidence="1 2" key="1">
    <citation type="journal article" date="2022" name="bioRxiv">
        <title>The genome of the oomycete Peronosclerospora sorghi, a cosmopolitan pathogen of maize and sorghum, is inflated with dispersed pseudogenes.</title>
        <authorList>
            <person name="Fletcher K."/>
            <person name="Martin F."/>
            <person name="Isakeit T."/>
            <person name="Cavanaugh K."/>
            <person name="Magill C."/>
            <person name="Michelmore R."/>
        </authorList>
    </citation>
    <scope>NUCLEOTIDE SEQUENCE [LARGE SCALE GENOMIC DNA]</scope>
    <source>
        <strain evidence="1">P6</strain>
    </source>
</reference>
<evidence type="ECO:0000313" key="2">
    <source>
        <dbReference type="Proteomes" id="UP001163321"/>
    </source>
</evidence>
<proteinExistence type="predicted"/>
<keyword evidence="2" id="KW-1185">Reference proteome</keyword>
<comment type="caution">
    <text evidence="1">The sequence shown here is derived from an EMBL/GenBank/DDBJ whole genome shotgun (WGS) entry which is preliminary data.</text>
</comment>
<gene>
    <name evidence="1" type="ORF">PsorP6_013605</name>
</gene>
<protein>
    <submittedName>
        <fullName evidence="1">Uncharacterized protein</fullName>
    </submittedName>
</protein>
<dbReference type="Proteomes" id="UP001163321">
    <property type="component" value="Chromosome 9"/>
</dbReference>
<dbReference type="EMBL" id="CM047588">
    <property type="protein sequence ID" value="KAI9905373.1"/>
    <property type="molecule type" value="Genomic_DNA"/>
</dbReference>
<sequence>MEGKIVYCPRHLWTSSYVSTALCLRLSRSTLCVVSLGSKSTSELELFSSKAFKSDCIVLFDAQVAALGRFHTLHSPQRMRQIGKAFSSANHCKEGPRLFEPRGGWLLEAMGYYLVYVPFEVLLAMATSYQRFVHDAKSPSWLPVLGGKRLAELSTFLAVLSQHIYNAASLPKRLRALYLLYKQCGPSHDEHMALGHVALTYLGGIIAPIFHTTYISPSAFVKFLRGNVEWLMDAPAGFKLNKPLASILGNGIILWLDLWNFVFKKISRLVSGGNLGWLILRVSGKMGLTLQLTLLVDLLNVTTWYSHWIYLYFAKLNRLQFGLFSSLSKLFLGKKINVLRHRVDTCEYDVGQLLLGTLLLTILVFLVTTNFVFFVFFAGVRASILLMWLLLWLPVVTLSSLPVASLFFRILNPRHFIVGMRIEVEESHAINSVDIDNVGVGYQSPTLEAQNRQKLRQTLASWKTNKRGESQGIIFQLVPVPSSLAAQFTRLRAYSQAVKERYSLAAIVKACLFGSAEIERVPLSLLFEIDEANN</sequence>
<evidence type="ECO:0000313" key="1">
    <source>
        <dbReference type="EMBL" id="KAI9905373.1"/>
    </source>
</evidence>
<organism evidence="1 2">
    <name type="scientific">Peronosclerospora sorghi</name>
    <dbReference type="NCBI Taxonomy" id="230839"/>
    <lineage>
        <taxon>Eukaryota</taxon>
        <taxon>Sar</taxon>
        <taxon>Stramenopiles</taxon>
        <taxon>Oomycota</taxon>
        <taxon>Peronosporomycetes</taxon>
        <taxon>Peronosporales</taxon>
        <taxon>Peronosporaceae</taxon>
        <taxon>Peronosclerospora</taxon>
    </lineage>
</organism>
<name>A0ACC0VI07_9STRA</name>
<accession>A0ACC0VI07</accession>